<protein>
    <recommendedName>
        <fullName evidence="1">Dynein heavy chain ATP-binding dynein motor region domain-containing protein</fullName>
    </recommendedName>
</protein>
<dbReference type="Pfam" id="PF12781">
    <property type="entry name" value="AAA_9"/>
    <property type="match status" value="1"/>
</dbReference>
<dbReference type="InterPro" id="IPR035706">
    <property type="entry name" value="AAA_9"/>
</dbReference>
<evidence type="ECO:0000313" key="3">
    <source>
        <dbReference type="Proteomes" id="UP001281761"/>
    </source>
</evidence>
<sequence>MRNYIKQIEKAVQFGLPILMQNVSDQLDSILQLVIDKAIFKMNGVEDDQVFLVGVVCVRLRSAGRGNAKTEELTDENADTEFIKCVTTPPFSRSPVLVGRSSVISDGLISFHAFFSLLSEHFHFVAGIVAPSHSIGTHWETEITIRCSKYPLMSLNLTGTAFEAYTEKNTTTNESSGGEEAEEHIDLVWNKTEQDILQKHIYLKTTNRMFHFTIVSSFQTP</sequence>
<gene>
    <name evidence="2" type="ORF">BLNAU_3500</name>
</gene>
<accession>A0ABQ9YCB6</accession>
<dbReference type="Gene3D" id="3.40.50.300">
    <property type="entry name" value="P-loop containing nucleotide triphosphate hydrolases"/>
    <property type="match status" value="1"/>
</dbReference>
<dbReference type="EMBL" id="JARBJD010000016">
    <property type="protein sequence ID" value="KAK2961379.1"/>
    <property type="molecule type" value="Genomic_DNA"/>
</dbReference>
<name>A0ABQ9YCB6_9EUKA</name>
<dbReference type="Proteomes" id="UP001281761">
    <property type="component" value="Unassembled WGS sequence"/>
</dbReference>
<dbReference type="InterPro" id="IPR027417">
    <property type="entry name" value="P-loop_NTPase"/>
</dbReference>
<feature type="domain" description="Dynein heavy chain ATP-binding dynein motor region" evidence="1">
    <location>
        <begin position="3"/>
        <end position="44"/>
    </location>
</feature>
<proteinExistence type="predicted"/>
<comment type="caution">
    <text evidence="2">The sequence shown here is derived from an EMBL/GenBank/DDBJ whole genome shotgun (WGS) entry which is preliminary data.</text>
</comment>
<evidence type="ECO:0000259" key="1">
    <source>
        <dbReference type="Pfam" id="PF12781"/>
    </source>
</evidence>
<evidence type="ECO:0000313" key="2">
    <source>
        <dbReference type="EMBL" id="KAK2961379.1"/>
    </source>
</evidence>
<organism evidence="2 3">
    <name type="scientific">Blattamonas nauphoetae</name>
    <dbReference type="NCBI Taxonomy" id="2049346"/>
    <lineage>
        <taxon>Eukaryota</taxon>
        <taxon>Metamonada</taxon>
        <taxon>Preaxostyla</taxon>
        <taxon>Oxymonadida</taxon>
        <taxon>Blattamonas</taxon>
    </lineage>
</organism>
<reference evidence="2 3" key="1">
    <citation type="journal article" date="2022" name="bioRxiv">
        <title>Genomics of Preaxostyla Flagellates Illuminates Evolutionary Transitions and the Path Towards Mitochondrial Loss.</title>
        <authorList>
            <person name="Novak L.V.F."/>
            <person name="Treitli S.C."/>
            <person name="Pyrih J."/>
            <person name="Halakuc P."/>
            <person name="Pipaliya S.V."/>
            <person name="Vacek V."/>
            <person name="Brzon O."/>
            <person name="Soukal P."/>
            <person name="Eme L."/>
            <person name="Dacks J.B."/>
            <person name="Karnkowska A."/>
            <person name="Elias M."/>
            <person name="Hampl V."/>
        </authorList>
    </citation>
    <scope>NUCLEOTIDE SEQUENCE [LARGE SCALE GENOMIC DNA]</scope>
    <source>
        <strain evidence="2">NAU3</strain>
        <tissue evidence="2">Gut</tissue>
    </source>
</reference>
<keyword evidence="3" id="KW-1185">Reference proteome</keyword>